<dbReference type="OrthoDB" id="6408624at2759"/>
<evidence type="ECO:0000313" key="3">
    <source>
        <dbReference type="Proteomes" id="UP000499080"/>
    </source>
</evidence>
<keyword evidence="3" id="KW-1185">Reference proteome</keyword>
<proteinExistence type="predicted"/>
<dbReference type="AlphaFoldDB" id="A0A4Y2MMD6"/>
<accession>A0A4Y2MMD6</accession>
<keyword evidence="1" id="KW-0472">Membrane</keyword>
<reference evidence="2 3" key="1">
    <citation type="journal article" date="2019" name="Sci. Rep.">
        <title>Orb-weaving spider Araneus ventricosus genome elucidates the spidroin gene catalogue.</title>
        <authorList>
            <person name="Kono N."/>
            <person name="Nakamura H."/>
            <person name="Ohtoshi R."/>
            <person name="Moran D.A.P."/>
            <person name="Shinohara A."/>
            <person name="Yoshida Y."/>
            <person name="Fujiwara M."/>
            <person name="Mori M."/>
            <person name="Tomita M."/>
            <person name="Arakawa K."/>
        </authorList>
    </citation>
    <scope>NUCLEOTIDE SEQUENCE [LARGE SCALE GENOMIC DNA]</scope>
</reference>
<keyword evidence="1" id="KW-0812">Transmembrane</keyword>
<feature type="transmembrane region" description="Helical" evidence="1">
    <location>
        <begin position="115"/>
        <end position="135"/>
    </location>
</feature>
<organism evidence="2 3">
    <name type="scientific">Araneus ventricosus</name>
    <name type="common">Orbweaver spider</name>
    <name type="synonym">Epeira ventricosa</name>
    <dbReference type="NCBI Taxonomy" id="182803"/>
    <lineage>
        <taxon>Eukaryota</taxon>
        <taxon>Metazoa</taxon>
        <taxon>Ecdysozoa</taxon>
        <taxon>Arthropoda</taxon>
        <taxon>Chelicerata</taxon>
        <taxon>Arachnida</taxon>
        <taxon>Araneae</taxon>
        <taxon>Araneomorphae</taxon>
        <taxon>Entelegynae</taxon>
        <taxon>Araneoidea</taxon>
        <taxon>Araneidae</taxon>
        <taxon>Araneus</taxon>
    </lineage>
</organism>
<dbReference type="EMBL" id="BGPR01007433">
    <property type="protein sequence ID" value="GBN26806.1"/>
    <property type="molecule type" value="Genomic_DNA"/>
</dbReference>
<evidence type="ECO:0000256" key="1">
    <source>
        <dbReference type="SAM" id="Phobius"/>
    </source>
</evidence>
<name>A0A4Y2MMD6_ARAVE</name>
<dbReference type="Proteomes" id="UP000499080">
    <property type="component" value="Unassembled WGS sequence"/>
</dbReference>
<feature type="transmembrane region" description="Helical" evidence="1">
    <location>
        <begin position="80"/>
        <end position="103"/>
    </location>
</feature>
<comment type="caution">
    <text evidence="2">The sequence shown here is derived from an EMBL/GenBank/DDBJ whole genome shotgun (WGS) entry which is preliminary data.</text>
</comment>
<feature type="transmembrane region" description="Helical" evidence="1">
    <location>
        <begin position="41"/>
        <end position="60"/>
    </location>
</feature>
<protein>
    <submittedName>
        <fullName evidence="2">Uncharacterized protein</fullName>
    </submittedName>
</protein>
<sequence length="158" mass="18206">MDPGSELARSPSFVCKGFLLTISMFAGFFGFFFSIWKNMHYAVPSFLFLEMTSIILLNVYAHYMKGRLFTKFTPARLKCILVFACIIFVFTLAYAVFLLVFAIRRDEEFTIGNNGSYFAFVPCLISNLWSGLLIYDTRRFIGMFDEQYGGSSLPYRLK</sequence>
<feature type="transmembrane region" description="Helical" evidence="1">
    <location>
        <begin position="12"/>
        <end position="35"/>
    </location>
</feature>
<keyword evidence="1" id="KW-1133">Transmembrane helix</keyword>
<evidence type="ECO:0000313" key="2">
    <source>
        <dbReference type="EMBL" id="GBN26806.1"/>
    </source>
</evidence>
<gene>
    <name evidence="2" type="ORF">AVEN_111359_1</name>
</gene>